<feature type="transmembrane region" description="Helical" evidence="4">
    <location>
        <begin position="91"/>
        <end position="110"/>
    </location>
</feature>
<feature type="transmembrane region" description="Helical" evidence="4">
    <location>
        <begin position="260"/>
        <end position="281"/>
    </location>
</feature>
<keyword evidence="1 4" id="KW-0812">Transmembrane</keyword>
<proteinExistence type="predicted"/>
<gene>
    <name evidence="5" type="ORF">KQ910_13090</name>
</gene>
<feature type="transmembrane region" description="Helical" evidence="4">
    <location>
        <begin position="320"/>
        <end position="338"/>
    </location>
</feature>
<dbReference type="RefSeq" id="WP_216960680.1">
    <property type="nucleotide sequence ID" value="NZ_JAHOPB010000001.1"/>
</dbReference>
<feature type="transmembrane region" description="Helical" evidence="4">
    <location>
        <begin position="350"/>
        <end position="371"/>
    </location>
</feature>
<evidence type="ECO:0000256" key="1">
    <source>
        <dbReference type="ARBA" id="ARBA00022692"/>
    </source>
</evidence>
<evidence type="ECO:0000256" key="2">
    <source>
        <dbReference type="ARBA" id="ARBA00022989"/>
    </source>
</evidence>
<feature type="transmembrane region" description="Helical" evidence="4">
    <location>
        <begin position="228"/>
        <end position="254"/>
    </location>
</feature>
<keyword evidence="2 4" id="KW-1133">Transmembrane helix</keyword>
<feature type="transmembrane region" description="Helical" evidence="4">
    <location>
        <begin position="293"/>
        <end position="314"/>
    </location>
</feature>
<feature type="transmembrane region" description="Helical" evidence="4">
    <location>
        <begin position="149"/>
        <end position="172"/>
    </location>
</feature>
<dbReference type="Proteomes" id="UP000727907">
    <property type="component" value="Unassembled WGS sequence"/>
</dbReference>
<feature type="transmembrane region" description="Helical" evidence="4">
    <location>
        <begin position="377"/>
        <end position="397"/>
    </location>
</feature>
<feature type="transmembrane region" description="Helical" evidence="4">
    <location>
        <begin position="178"/>
        <end position="198"/>
    </location>
</feature>
<dbReference type="InterPro" id="IPR011701">
    <property type="entry name" value="MFS"/>
</dbReference>
<protein>
    <submittedName>
        <fullName evidence="5">MFS transporter</fullName>
    </submittedName>
</protein>
<dbReference type="Pfam" id="PF07690">
    <property type="entry name" value="MFS_1"/>
    <property type="match status" value="1"/>
</dbReference>
<feature type="transmembrane region" description="Helical" evidence="4">
    <location>
        <begin position="116"/>
        <end position="137"/>
    </location>
</feature>
<evidence type="ECO:0000313" key="6">
    <source>
        <dbReference type="Proteomes" id="UP000727907"/>
    </source>
</evidence>
<keyword evidence="6" id="KW-1185">Reference proteome</keyword>
<organism evidence="5 6">
    <name type="scientific">Reyranella humidisoli</name>
    <dbReference type="NCBI Taxonomy" id="2849149"/>
    <lineage>
        <taxon>Bacteria</taxon>
        <taxon>Pseudomonadati</taxon>
        <taxon>Pseudomonadota</taxon>
        <taxon>Alphaproteobacteria</taxon>
        <taxon>Hyphomicrobiales</taxon>
        <taxon>Reyranellaceae</taxon>
        <taxon>Reyranella</taxon>
    </lineage>
</organism>
<reference evidence="5 6" key="1">
    <citation type="submission" date="2021-06" db="EMBL/GenBank/DDBJ databases">
        <authorList>
            <person name="Lee D.H."/>
        </authorList>
    </citation>
    <scope>NUCLEOTIDE SEQUENCE [LARGE SCALE GENOMIC DNA]</scope>
    <source>
        <strain evidence="5 6">MMS21-HV4-11</strain>
    </source>
</reference>
<evidence type="ECO:0000256" key="3">
    <source>
        <dbReference type="ARBA" id="ARBA00023136"/>
    </source>
</evidence>
<dbReference type="EMBL" id="JAHOPB010000001">
    <property type="protein sequence ID" value="MBU8874704.1"/>
    <property type="molecule type" value="Genomic_DNA"/>
</dbReference>
<evidence type="ECO:0000256" key="4">
    <source>
        <dbReference type="SAM" id="Phobius"/>
    </source>
</evidence>
<accession>A0ABS6IJC7</accession>
<keyword evidence="3 4" id="KW-0472">Membrane</keyword>
<comment type="caution">
    <text evidence="5">The sequence shown here is derived from an EMBL/GenBank/DDBJ whole genome shotgun (WGS) entry which is preliminary data.</text>
</comment>
<sequence>MSIGDPDHAETKSAAAAAVPSGRWMLARWAIASSTLGFPQAAGPVAFALVAVALTGDASGGAAMILAMTLAQVAGAIPLTRLGRGFAMATFLRLLVAVRTVALVAIAVGAASGVSLAWLIALAAGAGLVNGAAYGYLRAVLNRLAPASGLSRALGIAATLNELTFVAAPVVASGLGSISPVFGIVAMAALGALPALLVPNLGPAAAASGEGADEASHRAAGSILRPAILLWLLCAAAGGATVAAIEIGAVALALNFGYQPALAILFTVLLCIASVAGGLWVSVRNRRAPRGVVVAQLVVMSSGAALAASCHSVATTLAGAILIGLVLAPLATHYSLILDSLAPPHRRPEVFALLRTANASGVILASAMLTAASLSTALLVIAGVMAVATLAVGIASARRR</sequence>
<evidence type="ECO:0000313" key="5">
    <source>
        <dbReference type="EMBL" id="MBU8874704.1"/>
    </source>
</evidence>
<name>A0ABS6IJC7_9HYPH</name>